<organism evidence="5 6">
    <name type="scientific">Glaciecola siphonariae</name>
    <dbReference type="NCBI Taxonomy" id="521012"/>
    <lineage>
        <taxon>Bacteria</taxon>
        <taxon>Pseudomonadati</taxon>
        <taxon>Pseudomonadota</taxon>
        <taxon>Gammaproteobacteria</taxon>
        <taxon>Alteromonadales</taxon>
        <taxon>Alteromonadaceae</taxon>
        <taxon>Glaciecola</taxon>
    </lineage>
</organism>
<gene>
    <name evidence="5" type="primary">astA</name>
    <name evidence="5" type="ORF">ACFO4O_12375</name>
</gene>
<dbReference type="PANTHER" id="PTHR30420">
    <property type="entry name" value="N-SUCCINYLARGININE DIHYDROLASE"/>
    <property type="match status" value="1"/>
</dbReference>
<accession>A0ABV9LZA1</accession>
<dbReference type="PANTHER" id="PTHR30420:SF1">
    <property type="entry name" value="ARGININE N-SUCCINYLTRANSFERASE"/>
    <property type="match status" value="1"/>
</dbReference>
<dbReference type="InterPro" id="IPR017650">
    <property type="entry name" value="Arginine_N-succinylTrfase"/>
</dbReference>
<dbReference type="RefSeq" id="WP_382408976.1">
    <property type="nucleotide sequence ID" value="NZ_JBHSGU010000005.1"/>
</dbReference>
<comment type="caution">
    <text evidence="5">The sequence shown here is derived from an EMBL/GenBank/DDBJ whole genome shotgun (WGS) entry which is preliminary data.</text>
</comment>
<evidence type="ECO:0000256" key="2">
    <source>
        <dbReference type="ARBA" id="ARBA00022679"/>
    </source>
</evidence>
<dbReference type="Gene3D" id="2.40.40.20">
    <property type="match status" value="1"/>
</dbReference>
<keyword evidence="1" id="KW-0056">Arginine metabolism</keyword>
<evidence type="ECO:0000313" key="5">
    <source>
        <dbReference type="EMBL" id="MFC4700960.1"/>
    </source>
</evidence>
<sequence length="344" mass="38306">MLIIRPIEERDYPALYEIAQESGIGFTSLPVNEALLRKKISAAQLAFATTPTQPGPQSYLFVMEDTSTGEVVGTSGIEATVGLNDAFYHYHVSKVVHASRELGVHNTVDILTFCNDYTGVSEICTLFLREKARKGLAGRLLSKFRFLFMAQHPHRFSETVFAEMRGISDENGKSPFWEWLEKHFFSVDFPTADYLTGIGNKVFIAELMPKYPIYVNLLSKEAQACIGKVHEKTKPALRLLQQEGFKNRGYVDIFDAGPTIEADVRNITTVRRSKAVKVSVSQDFSEQDCEMHFIINDKISDFRACIAPVKILEGGEALISQDTADALLIDTNSTVRLAPCAPPA</sequence>
<evidence type="ECO:0000256" key="1">
    <source>
        <dbReference type="ARBA" id="ARBA00022503"/>
    </source>
</evidence>
<evidence type="ECO:0000256" key="3">
    <source>
        <dbReference type="ARBA" id="ARBA00023315"/>
    </source>
</evidence>
<dbReference type="InterPro" id="IPR007041">
    <property type="entry name" value="Arg_succinylTrfase_AstA/AruG"/>
</dbReference>
<dbReference type="NCBIfam" id="TIGR03243">
    <property type="entry name" value="arg_catab_AOST"/>
    <property type="match status" value="1"/>
</dbReference>
<protein>
    <recommendedName>
        <fullName evidence="4">Arginine N-succinyltransferase</fullName>
        <ecNumber evidence="4">2.3.1.109</ecNumber>
    </recommendedName>
</protein>
<dbReference type="EMBL" id="JBHSGU010000005">
    <property type="protein sequence ID" value="MFC4700960.1"/>
    <property type="molecule type" value="Genomic_DNA"/>
</dbReference>
<name>A0ABV9LZA1_9ALTE</name>
<dbReference type="GO" id="GO:0008791">
    <property type="term" value="F:arginine N-succinyltransferase activity"/>
    <property type="evidence" value="ECO:0007669"/>
    <property type="project" value="UniProtKB-EC"/>
</dbReference>
<keyword evidence="2 5" id="KW-0808">Transferase</keyword>
<evidence type="ECO:0000313" key="6">
    <source>
        <dbReference type="Proteomes" id="UP001595897"/>
    </source>
</evidence>
<evidence type="ECO:0000256" key="4">
    <source>
        <dbReference type="NCBIfam" id="TIGR03244"/>
    </source>
</evidence>
<proteinExistence type="predicted"/>
<dbReference type="SUPFAM" id="SSF55729">
    <property type="entry name" value="Acyl-CoA N-acyltransferases (Nat)"/>
    <property type="match status" value="1"/>
</dbReference>
<reference evidence="6" key="1">
    <citation type="journal article" date="2019" name="Int. J. Syst. Evol. Microbiol.">
        <title>The Global Catalogue of Microorganisms (GCM) 10K type strain sequencing project: providing services to taxonomists for standard genome sequencing and annotation.</title>
        <authorList>
            <consortium name="The Broad Institute Genomics Platform"/>
            <consortium name="The Broad Institute Genome Sequencing Center for Infectious Disease"/>
            <person name="Wu L."/>
            <person name="Ma J."/>
        </authorList>
    </citation>
    <scope>NUCLEOTIDE SEQUENCE [LARGE SCALE GENOMIC DNA]</scope>
    <source>
        <strain evidence="6">KACC 12507</strain>
    </source>
</reference>
<keyword evidence="6" id="KW-1185">Reference proteome</keyword>
<dbReference type="Pfam" id="PF04958">
    <property type="entry name" value="AstA"/>
    <property type="match status" value="1"/>
</dbReference>
<dbReference type="Proteomes" id="UP001595897">
    <property type="component" value="Unassembled WGS sequence"/>
</dbReference>
<dbReference type="NCBIfam" id="TIGR03244">
    <property type="entry name" value="arg_catab_AstA"/>
    <property type="match status" value="1"/>
</dbReference>
<keyword evidence="3 5" id="KW-0012">Acyltransferase</keyword>
<dbReference type="InterPro" id="IPR016181">
    <property type="entry name" value="Acyl_CoA_acyltransferase"/>
</dbReference>
<dbReference type="EC" id="2.3.1.109" evidence="4"/>